<evidence type="ECO:0000313" key="3">
    <source>
        <dbReference type="Proteomes" id="UP000183809"/>
    </source>
</evidence>
<feature type="region of interest" description="Disordered" evidence="1">
    <location>
        <begin position="1"/>
        <end position="24"/>
    </location>
</feature>
<sequence length="235" mass="26229">MSQPAIEPTIPQPGGDANVSPPVVSQDEDPLLIARHIHRTAHRPQPFLARSCWPSLAQFFAIDHLIGVNNSAHIVFLVVRQAKPEQPQAQPQLQDQHAMPTSEASTVPAVVLPTSNPAVASALNNDTDITPSFRPLPFPEQRMVWVQTSVWTTFNDALRELRETLMRMIHQEPVFNFQHRPMSLENHEGSEAQPAVDGKEEGSDAEQVAKSKRARCDSSDEVQSMTFEDKKHKNK</sequence>
<dbReference type="AlphaFoldDB" id="A0A1J9QLR8"/>
<evidence type="ECO:0000313" key="2">
    <source>
        <dbReference type="EMBL" id="OJD29010.1"/>
    </source>
</evidence>
<reference evidence="2 3" key="1">
    <citation type="submission" date="2016-10" db="EMBL/GenBank/DDBJ databases">
        <title>Proteomics and genomics reveal pathogen-plant mechanisms compatible with a hemibiotrophic lifestyle of Diplodia corticola.</title>
        <authorList>
            <person name="Fernandes I."/>
            <person name="De Jonge R."/>
            <person name="Van De Peer Y."/>
            <person name="Devreese B."/>
            <person name="Alves A."/>
            <person name="Esteves A.C."/>
        </authorList>
    </citation>
    <scope>NUCLEOTIDE SEQUENCE [LARGE SCALE GENOMIC DNA]</scope>
    <source>
        <strain evidence="2 3">CBS 112549</strain>
    </source>
</reference>
<proteinExistence type="predicted"/>
<dbReference type="EMBL" id="MNUE01000098">
    <property type="protein sequence ID" value="OJD29010.1"/>
    <property type="molecule type" value="Genomic_DNA"/>
</dbReference>
<keyword evidence="3" id="KW-1185">Reference proteome</keyword>
<gene>
    <name evidence="2" type="ORF">BKCO1_9800010</name>
</gene>
<feature type="region of interest" description="Disordered" evidence="1">
    <location>
        <begin position="187"/>
        <end position="235"/>
    </location>
</feature>
<name>A0A1J9QLR8_9PEZI</name>
<dbReference type="Proteomes" id="UP000183809">
    <property type="component" value="Unassembled WGS sequence"/>
</dbReference>
<dbReference type="RefSeq" id="XP_020125270.1">
    <property type="nucleotide sequence ID" value="XM_020280057.1"/>
</dbReference>
<organism evidence="2 3">
    <name type="scientific">Diplodia corticola</name>
    <dbReference type="NCBI Taxonomy" id="236234"/>
    <lineage>
        <taxon>Eukaryota</taxon>
        <taxon>Fungi</taxon>
        <taxon>Dikarya</taxon>
        <taxon>Ascomycota</taxon>
        <taxon>Pezizomycotina</taxon>
        <taxon>Dothideomycetes</taxon>
        <taxon>Dothideomycetes incertae sedis</taxon>
        <taxon>Botryosphaeriales</taxon>
        <taxon>Botryosphaeriaceae</taxon>
        <taxon>Diplodia</taxon>
    </lineage>
</organism>
<protein>
    <submittedName>
        <fullName evidence="2">Uncharacterized protein</fullName>
    </submittedName>
</protein>
<dbReference type="GeneID" id="31020321"/>
<comment type="caution">
    <text evidence="2">The sequence shown here is derived from an EMBL/GenBank/DDBJ whole genome shotgun (WGS) entry which is preliminary data.</text>
</comment>
<accession>A0A1J9QLR8</accession>
<evidence type="ECO:0000256" key="1">
    <source>
        <dbReference type="SAM" id="MobiDB-lite"/>
    </source>
</evidence>